<dbReference type="PANTHER" id="PTHR45947">
    <property type="entry name" value="SULFOQUINOVOSYL TRANSFERASE SQD2"/>
    <property type="match status" value="1"/>
</dbReference>
<keyword evidence="3" id="KW-1185">Reference proteome</keyword>
<dbReference type="AlphaFoldDB" id="A0A1Y2L142"/>
<reference evidence="2 3" key="1">
    <citation type="submission" date="2014-03" db="EMBL/GenBank/DDBJ databases">
        <title>The draft genome sequence of Thalassospira mesophila JCM 18969.</title>
        <authorList>
            <person name="Lai Q."/>
            <person name="Shao Z."/>
        </authorList>
    </citation>
    <scope>NUCLEOTIDE SEQUENCE [LARGE SCALE GENOMIC DNA]</scope>
    <source>
        <strain evidence="2 3">JCM 18969</strain>
    </source>
</reference>
<dbReference type="SUPFAM" id="SSF53756">
    <property type="entry name" value="UDP-Glycosyltransferase/glycogen phosphorylase"/>
    <property type="match status" value="1"/>
</dbReference>
<dbReference type="Gene3D" id="3.40.50.2000">
    <property type="entry name" value="Glycogen Phosphorylase B"/>
    <property type="match status" value="2"/>
</dbReference>
<dbReference type="InterPro" id="IPR050194">
    <property type="entry name" value="Glycosyltransferase_grp1"/>
</dbReference>
<organism evidence="2 3">
    <name type="scientific">Thalassospira mesophila</name>
    <dbReference type="NCBI Taxonomy" id="1293891"/>
    <lineage>
        <taxon>Bacteria</taxon>
        <taxon>Pseudomonadati</taxon>
        <taxon>Pseudomonadota</taxon>
        <taxon>Alphaproteobacteria</taxon>
        <taxon>Rhodospirillales</taxon>
        <taxon>Thalassospiraceae</taxon>
        <taxon>Thalassospira</taxon>
    </lineage>
</organism>
<dbReference type="PANTHER" id="PTHR45947:SF3">
    <property type="entry name" value="SULFOQUINOVOSYL TRANSFERASE SQD2"/>
    <property type="match status" value="1"/>
</dbReference>
<dbReference type="InterPro" id="IPR001296">
    <property type="entry name" value="Glyco_trans_1"/>
</dbReference>
<dbReference type="CDD" id="cd03801">
    <property type="entry name" value="GT4_PimA-like"/>
    <property type="match status" value="1"/>
</dbReference>
<dbReference type="EMBL" id="JFKA01000003">
    <property type="protein sequence ID" value="OSQ38949.1"/>
    <property type="molecule type" value="Genomic_DNA"/>
</dbReference>
<dbReference type="STRING" id="1293891.TMES_09555"/>
<gene>
    <name evidence="2" type="ORF">TMES_09555</name>
</gene>
<evidence type="ECO:0000313" key="2">
    <source>
        <dbReference type="EMBL" id="OSQ38949.1"/>
    </source>
</evidence>
<proteinExistence type="predicted"/>
<sequence>MQAGVSAVRIAFYAPLKPLDHPVPSGDRLMARLLVIALERAGYEVDVASKLRSRVGDGNALRQARLAELGGKLARRLIRRYENGFLPRPDAWFTYHLYYKSPDWIGPLVAAELGIPYFICEASHAPKRAHGPWAASHHAIERAVKQADAIFCPNRADMACLAPLARAGTVHFLPPFADIATWVPPLNGPDETAPLAPSKTDIVHLIAVAMMRPGDKWKSFAVLAAALAALPSSLQGRWRLTLVGDGPVRGDVVALFARFAPDQICFAGQCDVSATRYYLAQADLCVWPAISEAYGMALLEAQAAGVAVLAGDSGGVSGIVRHGTTGWLVPEGDVAAFSKALALHLQNPASLKNAGKAAAQNAREHHDISSAARMLDYVMSPIITGRISARDAEDA</sequence>
<evidence type="ECO:0000259" key="1">
    <source>
        <dbReference type="Pfam" id="PF00534"/>
    </source>
</evidence>
<name>A0A1Y2L142_9PROT</name>
<dbReference type="GO" id="GO:0016757">
    <property type="term" value="F:glycosyltransferase activity"/>
    <property type="evidence" value="ECO:0007669"/>
    <property type="project" value="InterPro"/>
</dbReference>
<comment type="caution">
    <text evidence="2">The sequence shown here is derived from an EMBL/GenBank/DDBJ whole genome shotgun (WGS) entry which is preliminary data.</text>
</comment>
<keyword evidence="2" id="KW-0808">Transferase</keyword>
<protein>
    <submittedName>
        <fullName evidence="2">Glycosyl transferase</fullName>
    </submittedName>
</protein>
<dbReference type="Proteomes" id="UP000193391">
    <property type="component" value="Unassembled WGS sequence"/>
</dbReference>
<accession>A0A1Y2L142</accession>
<dbReference type="Pfam" id="PF00534">
    <property type="entry name" value="Glycos_transf_1"/>
    <property type="match status" value="1"/>
</dbReference>
<evidence type="ECO:0000313" key="3">
    <source>
        <dbReference type="Proteomes" id="UP000193391"/>
    </source>
</evidence>
<feature type="domain" description="Glycosyl transferase family 1" evidence="1">
    <location>
        <begin position="215"/>
        <end position="360"/>
    </location>
</feature>